<dbReference type="Proteomes" id="UP000007322">
    <property type="component" value="Chromosome 4"/>
</dbReference>
<organism evidence="3 4">
    <name type="scientific">Thermothelomyces thermophilus (strain ATCC 42464 / BCRC 31852 / DSM 1799)</name>
    <name type="common">Sporotrichum thermophile</name>
    <dbReference type="NCBI Taxonomy" id="573729"/>
    <lineage>
        <taxon>Eukaryota</taxon>
        <taxon>Fungi</taxon>
        <taxon>Dikarya</taxon>
        <taxon>Ascomycota</taxon>
        <taxon>Pezizomycotina</taxon>
        <taxon>Sordariomycetes</taxon>
        <taxon>Sordariomycetidae</taxon>
        <taxon>Sordariales</taxon>
        <taxon>Chaetomiaceae</taxon>
        <taxon>Thermothelomyces</taxon>
    </lineage>
</organism>
<evidence type="ECO:0000256" key="2">
    <source>
        <dbReference type="SAM" id="SignalP"/>
    </source>
</evidence>
<reference evidence="3 4" key="1">
    <citation type="journal article" date="2011" name="Nat. Biotechnol.">
        <title>Comparative genomic analysis of the thermophilic biomass-degrading fungi Myceliophthora thermophila and Thielavia terrestris.</title>
        <authorList>
            <person name="Berka R.M."/>
            <person name="Grigoriev I.V."/>
            <person name="Otillar R."/>
            <person name="Salamov A."/>
            <person name="Grimwood J."/>
            <person name="Reid I."/>
            <person name="Ishmael N."/>
            <person name="John T."/>
            <person name="Darmond C."/>
            <person name="Moisan M.-C."/>
            <person name="Henrissat B."/>
            <person name="Coutinho P.M."/>
            <person name="Lombard V."/>
            <person name="Natvig D.O."/>
            <person name="Lindquist E."/>
            <person name="Schmutz J."/>
            <person name="Lucas S."/>
            <person name="Harris P."/>
            <person name="Powlowski J."/>
            <person name="Bellemare A."/>
            <person name="Taylor D."/>
            <person name="Butler G."/>
            <person name="de Vries R.P."/>
            <person name="Allijn I.E."/>
            <person name="van den Brink J."/>
            <person name="Ushinsky S."/>
            <person name="Storms R."/>
            <person name="Powell A.J."/>
            <person name="Paulsen I.T."/>
            <person name="Elbourne L.D.H."/>
            <person name="Baker S.E."/>
            <person name="Magnuson J."/>
            <person name="LaBoissiere S."/>
            <person name="Clutterbuck A.J."/>
            <person name="Martinez D."/>
            <person name="Wogulis M."/>
            <person name="de Leon A.L."/>
            <person name="Rey M.W."/>
            <person name="Tsang A."/>
        </authorList>
    </citation>
    <scope>NUCLEOTIDE SEQUENCE [LARGE SCALE GENOMIC DNA]</scope>
    <source>
        <strain evidence="4">ATCC 42464 / BCRC 31852 / DSM 1799</strain>
    </source>
</reference>
<dbReference type="HOGENOM" id="CLU_752675_0_0_1"/>
<keyword evidence="4" id="KW-1185">Reference proteome</keyword>
<feature type="compositionally biased region" description="Polar residues" evidence="1">
    <location>
        <begin position="266"/>
        <end position="279"/>
    </location>
</feature>
<dbReference type="GeneID" id="11513904"/>
<dbReference type="AlphaFoldDB" id="G2QHU0"/>
<dbReference type="OrthoDB" id="3436787at2759"/>
<dbReference type="eggNOG" id="ENOG502SQDM">
    <property type="taxonomic scope" value="Eukaryota"/>
</dbReference>
<dbReference type="RefSeq" id="XP_003664195.1">
    <property type="nucleotide sequence ID" value="XM_003664147.1"/>
</dbReference>
<evidence type="ECO:0000313" key="3">
    <source>
        <dbReference type="EMBL" id="AEO58950.1"/>
    </source>
</evidence>
<dbReference type="VEuPathDB" id="FungiDB:MYCTH_94982"/>
<dbReference type="InParanoid" id="G2QHU0"/>
<feature type="chain" id="PRO_5003435629" description="Extracellular membrane protein CFEM domain-containing protein" evidence="2">
    <location>
        <begin position="22"/>
        <end position="368"/>
    </location>
</feature>
<dbReference type="STRING" id="573729.G2QHU0"/>
<sequence length="368" mass="39698">MARPRLSAATMLALAIVRTTAASIEYAYVTDMPAFSAPEAVGYNIQSLTYDACPEAVSTLQSCVCTKSNNFANLVRDLGVSVSYECGSTASEGQASAQSVLNAYCNPSKDTLILNSDCKYATYNSTNHEVPRSWARCPTEAPALASCACKKNQNSFVVSQLINPAKSWCAGHMADVSSAQAMFAAYCAMNDATTKVSGAVHRPPPRRATQPYDLCPGGPQALASCVCLKEGMTGDVLKLVTSSVEWHCSLTATEDISSAVAVTPPTRTGRSWLASTTSHRSNRLHMQQQQQQQHRYLLHQVPSPAQSPHPQRMQPGYQSYNAGTPLPGLYGQQQQQQQPRPEASWRAGPVPDLHEMDAGHRAGGMEQR</sequence>
<feature type="region of interest" description="Disordered" evidence="1">
    <location>
        <begin position="266"/>
        <end position="368"/>
    </location>
</feature>
<evidence type="ECO:0000313" key="4">
    <source>
        <dbReference type="Proteomes" id="UP000007322"/>
    </source>
</evidence>
<evidence type="ECO:0000256" key="1">
    <source>
        <dbReference type="SAM" id="MobiDB-lite"/>
    </source>
</evidence>
<evidence type="ECO:0008006" key="5">
    <source>
        <dbReference type="Google" id="ProtNLM"/>
    </source>
</evidence>
<proteinExistence type="predicted"/>
<keyword evidence="2" id="KW-0732">Signal</keyword>
<dbReference type="EMBL" id="CP003005">
    <property type="protein sequence ID" value="AEO58950.1"/>
    <property type="molecule type" value="Genomic_DNA"/>
</dbReference>
<name>G2QHU0_THET4</name>
<feature type="signal peptide" evidence="2">
    <location>
        <begin position="1"/>
        <end position="21"/>
    </location>
</feature>
<gene>
    <name evidence="3" type="ORF">MYCTH_94982</name>
</gene>
<accession>G2QHU0</accession>
<protein>
    <recommendedName>
        <fullName evidence="5">Extracellular membrane protein CFEM domain-containing protein</fullName>
    </recommendedName>
</protein>
<dbReference type="KEGG" id="mtm:MYCTH_94982"/>